<dbReference type="Pfam" id="PF13768">
    <property type="entry name" value="VWA_3"/>
    <property type="match status" value="1"/>
</dbReference>
<dbReference type="Proteomes" id="UP001373714">
    <property type="component" value="Unassembled WGS sequence"/>
</dbReference>
<feature type="domain" description="VWFA" evidence="2">
    <location>
        <begin position="43"/>
        <end position="183"/>
    </location>
</feature>
<accession>A0AAV9UHS2</accession>
<feature type="region of interest" description="Disordered" evidence="1">
    <location>
        <begin position="259"/>
        <end position="402"/>
    </location>
</feature>
<feature type="compositionally biased region" description="Basic and acidic residues" evidence="1">
    <location>
        <begin position="259"/>
        <end position="274"/>
    </location>
</feature>
<reference evidence="3 4" key="1">
    <citation type="submission" date="2019-10" db="EMBL/GenBank/DDBJ databases">
        <authorList>
            <person name="Palmer J.M."/>
        </authorList>
    </citation>
    <scope>NUCLEOTIDE SEQUENCE [LARGE SCALE GENOMIC DNA]</scope>
    <source>
        <strain evidence="3 4">TWF730</strain>
    </source>
</reference>
<dbReference type="SUPFAM" id="SSF53300">
    <property type="entry name" value="vWA-like"/>
    <property type="match status" value="1"/>
</dbReference>
<dbReference type="CDD" id="cd00198">
    <property type="entry name" value="vWFA"/>
    <property type="match status" value="1"/>
</dbReference>
<keyword evidence="4" id="KW-1185">Reference proteome</keyword>
<protein>
    <recommendedName>
        <fullName evidence="2">VWFA domain-containing protein</fullName>
    </recommendedName>
</protein>
<dbReference type="InterPro" id="IPR002035">
    <property type="entry name" value="VWF_A"/>
</dbReference>
<evidence type="ECO:0000256" key="1">
    <source>
        <dbReference type="SAM" id="MobiDB-lite"/>
    </source>
</evidence>
<gene>
    <name evidence="3" type="ORF">TWF730_001471</name>
</gene>
<proteinExistence type="predicted"/>
<evidence type="ECO:0000313" key="3">
    <source>
        <dbReference type="EMBL" id="KAK6341990.1"/>
    </source>
</evidence>
<sequence length="402" mass="42953">MPELARNRAQRNARGETSQAKLIIEMPQQQKVTSPRPCRVTLGVDVSSSMTYLINAVIGGIEGVNSVLHDGDLVSVRSFAASVQTIFPYINREKVDWTRLRDNLQGLVAGRIERRDGTALWDAIVQIVQQTPRNKEFQSYKPEIVIFTDGQENSSRNNTFADVQACLEKPGIPHVHITIIDASYGGNPQLRDVCAQILHCSYVQVEASQEAIQRAFQSTVTNITTRLELSLGVSGTSIIEEALRQVRISPGALPSIVIEETRGESSRGRVEDLQQGRSNSASRTRSKSRARNYGGRGSRAGNSQGGEGNNQKNGGGNWRVNKGNGEGSGSSNWRDNHNNGGVSGGSFRGGSGGNNTGKGNKGNGQGSGGNSGQGNHKSGGGTGRGSGGNNNGKGKKVDRSWN</sequence>
<feature type="compositionally biased region" description="Gly residues" evidence="1">
    <location>
        <begin position="341"/>
        <end position="391"/>
    </location>
</feature>
<dbReference type="EMBL" id="JAVHNS010000010">
    <property type="protein sequence ID" value="KAK6341990.1"/>
    <property type="molecule type" value="Genomic_DNA"/>
</dbReference>
<dbReference type="Gene3D" id="3.40.50.410">
    <property type="entry name" value="von Willebrand factor, type A domain"/>
    <property type="match status" value="1"/>
</dbReference>
<evidence type="ECO:0000313" key="4">
    <source>
        <dbReference type="Proteomes" id="UP001373714"/>
    </source>
</evidence>
<dbReference type="InterPro" id="IPR036465">
    <property type="entry name" value="vWFA_dom_sf"/>
</dbReference>
<dbReference type="AlphaFoldDB" id="A0AAV9UHS2"/>
<comment type="caution">
    <text evidence="3">The sequence shown here is derived from an EMBL/GenBank/DDBJ whole genome shotgun (WGS) entry which is preliminary data.</text>
</comment>
<feature type="region of interest" description="Disordered" evidence="1">
    <location>
        <begin position="1"/>
        <end position="20"/>
    </location>
</feature>
<organism evidence="3 4">
    <name type="scientific">Orbilia blumenaviensis</name>
    <dbReference type="NCBI Taxonomy" id="1796055"/>
    <lineage>
        <taxon>Eukaryota</taxon>
        <taxon>Fungi</taxon>
        <taxon>Dikarya</taxon>
        <taxon>Ascomycota</taxon>
        <taxon>Pezizomycotina</taxon>
        <taxon>Orbiliomycetes</taxon>
        <taxon>Orbiliales</taxon>
        <taxon>Orbiliaceae</taxon>
        <taxon>Orbilia</taxon>
    </lineage>
</organism>
<name>A0AAV9UHS2_9PEZI</name>
<feature type="compositionally biased region" description="Gly residues" evidence="1">
    <location>
        <begin position="294"/>
        <end position="317"/>
    </location>
</feature>
<evidence type="ECO:0000259" key="2">
    <source>
        <dbReference type="Pfam" id="PF13768"/>
    </source>
</evidence>